<evidence type="ECO:0000256" key="4">
    <source>
        <dbReference type="ARBA" id="ARBA00023172"/>
    </source>
</evidence>
<comment type="similarity">
    <text evidence="1">In the C-terminal section; belongs to the transposase 35 family.</text>
</comment>
<dbReference type="Pfam" id="PF07282">
    <property type="entry name" value="Cas12f1-like_TNB"/>
    <property type="match status" value="1"/>
</dbReference>
<sequence length="395" mass="44263">MTQQVLTVSCKLGVEAGLALIIDATLQGFADCCNWINSTVDPKVTGRLAIHKETYHYCKQTFELPANLVCQAISRVSSNRKSAKLKNSPVKKFKPTSAGYDARIFSFNEHNWTVKLTLKDGRYSFPLLIGNYQRHLLSGKTPTSAILVKRQSGEYYIQIQVKPKPPKTNDSNECLGVDLGRKSIAYTSSGDNWDADDINKLRDHYANLRKNLQYKASKGTRSSRRRCRELLKRLSGKERRFQTWLNHTISASIVKSAANNKKIIAIEDLTGIRDDLNQEPRNREERRRTNSWAFYQLRVFLTYKCLKQGVKLISVPPAYTSKSCASCLRIGSRNGKAYECQCGWKCDSDHNASIVISKLGVSVNTPEGSSLFCSLDRDDSGLLKAHTVPLAVSAG</sequence>
<dbReference type="OrthoDB" id="534575at2"/>
<dbReference type="GO" id="GO:0032196">
    <property type="term" value="P:transposition"/>
    <property type="evidence" value="ECO:0007669"/>
    <property type="project" value="UniProtKB-KW"/>
</dbReference>
<accession>A0A6N8G0X2</accession>
<proteinExistence type="inferred from homology"/>
<keyword evidence="3" id="KW-0238">DNA-binding</keyword>
<dbReference type="NCBIfam" id="TIGR01766">
    <property type="entry name" value="IS200/IS605 family accessory protein TnpB-like domain"/>
    <property type="match status" value="1"/>
</dbReference>
<evidence type="ECO:0000259" key="5">
    <source>
        <dbReference type="Pfam" id="PF01385"/>
    </source>
</evidence>
<name>A0A6N8G0X2_9CHRO</name>
<evidence type="ECO:0000256" key="2">
    <source>
        <dbReference type="ARBA" id="ARBA00022578"/>
    </source>
</evidence>
<reference evidence="7 8" key="1">
    <citation type="journal article" date="2019" name="Front. Microbiol.">
        <title>Genomic Features for Desiccation Tolerance and Sugar Biosynthesis in the Extremophile Gloeocapsopsis sp. UTEX B3054.</title>
        <authorList>
            <person name="Urrejola C."/>
            <person name="Alcorta J."/>
            <person name="Salas L."/>
            <person name="Vasquez M."/>
            <person name="Polz M.F."/>
            <person name="Vicuna R."/>
            <person name="Diez B."/>
        </authorList>
    </citation>
    <scope>NUCLEOTIDE SEQUENCE [LARGE SCALE GENOMIC DNA]</scope>
    <source>
        <strain evidence="7 8">1H9</strain>
    </source>
</reference>
<evidence type="ECO:0000256" key="1">
    <source>
        <dbReference type="ARBA" id="ARBA00008761"/>
    </source>
</evidence>
<evidence type="ECO:0000256" key="3">
    <source>
        <dbReference type="ARBA" id="ARBA00023125"/>
    </source>
</evidence>
<keyword evidence="2" id="KW-0815">Transposition</keyword>
<comment type="caution">
    <text evidence="7">The sequence shown here is derived from an EMBL/GenBank/DDBJ whole genome shotgun (WGS) entry which is preliminary data.</text>
</comment>
<gene>
    <name evidence="7" type="ORF">BWI75_22365</name>
</gene>
<protein>
    <submittedName>
        <fullName evidence="7">Transposase</fullName>
    </submittedName>
</protein>
<evidence type="ECO:0000259" key="6">
    <source>
        <dbReference type="Pfam" id="PF07282"/>
    </source>
</evidence>
<evidence type="ECO:0000313" key="7">
    <source>
        <dbReference type="EMBL" id="MUL38973.1"/>
    </source>
</evidence>
<dbReference type="Proteomes" id="UP000441797">
    <property type="component" value="Unassembled WGS sequence"/>
</dbReference>
<dbReference type="EMBL" id="NAPY01000055">
    <property type="protein sequence ID" value="MUL38973.1"/>
    <property type="molecule type" value="Genomic_DNA"/>
</dbReference>
<keyword evidence="8" id="KW-1185">Reference proteome</keyword>
<dbReference type="GO" id="GO:0006310">
    <property type="term" value="P:DNA recombination"/>
    <property type="evidence" value="ECO:0007669"/>
    <property type="project" value="UniProtKB-KW"/>
</dbReference>
<keyword evidence="4" id="KW-0233">DNA recombination</keyword>
<feature type="domain" description="Cas12f1-like TNB" evidence="6">
    <location>
        <begin position="294"/>
        <end position="356"/>
    </location>
</feature>
<evidence type="ECO:0000313" key="8">
    <source>
        <dbReference type="Proteomes" id="UP000441797"/>
    </source>
</evidence>
<feature type="domain" description="Probable transposase IS891/IS1136/IS1341" evidence="5">
    <location>
        <begin position="159"/>
        <end position="269"/>
    </location>
</feature>
<dbReference type="AlphaFoldDB" id="A0A6N8G0X2"/>
<dbReference type="GO" id="GO:0003677">
    <property type="term" value="F:DNA binding"/>
    <property type="evidence" value="ECO:0007669"/>
    <property type="project" value="UniProtKB-KW"/>
</dbReference>
<organism evidence="7 8">
    <name type="scientific">Gloeocapsopsis dulcis AAB1 = 1H9</name>
    <dbReference type="NCBI Taxonomy" id="1433147"/>
    <lineage>
        <taxon>Bacteria</taxon>
        <taxon>Bacillati</taxon>
        <taxon>Cyanobacteriota</taxon>
        <taxon>Cyanophyceae</taxon>
        <taxon>Oscillatoriophycideae</taxon>
        <taxon>Chroococcales</taxon>
        <taxon>Chroococcaceae</taxon>
        <taxon>Gloeocapsopsis</taxon>
        <taxon>Gloeocapsopsis dulcis</taxon>
    </lineage>
</organism>
<dbReference type="Pfam" id="PF01385">
    <property type="entry name" value="OrfB_IS605"/>
    <property type="match status" value="1"/>
</dbReference>
<dbReference type="InterPro" id="IPR010095">
    <property type="entry name" value="Cas12f1-like_TNB"/>
</dbReference>
<dbReference type="InterPro" id="IPR001959">
    <property type="entry name" value="Transposase"/>
</dbReference>
<dbReference type="NCBIfam" id="NF040570">
    <property type="entry name" value="guided_TnpB"/>
    <property type="match status" value="1"/>
</dbReference>